<evidence type="ECO:0000313" key="2">
    <source>
        <dbReference type="EMBL" id="BDW85895.1"/>
    </source>
</evidence>
<evidence type="ECO:0000313" key="3">
    <source>
        <dbReference type="Proteomes" id="UP001337723"/>
    </source>
</evidence>
<reference evidence="2 3" key="1">
    <citation type="submission" date="2023-01" db="EMBL/GenBank/DDBJ databases">
        <title>Complete genome sequence of Roseicyclus marinus strain Dej080120_10.</title>
        <authorList>
            <person name="Ueki S."/>
            <person name="Maruyama F."/>
        </authorList>
    </citation>
    <scope>NUCLEOTIDE SEQUENCE [LARGE SCALE GENOMIC DNA]</scope>
    <source>
        <strain evidence="2 3">Dej080120_10</strain>
    </source>
</reference>
<protein>
    <recommendedName>
        <fullName evidence="1">N-acetyltransferase domain-containing protein</fullName>
    </recommendedName>
</protein>
<dbReference type="AlphaFoldDB" id="A0AA48H6V5"/>
<accession>A0AA48H6V5</accession>
<dbReference type="PANTHER" id="PTHR43792">
    <property type="entry name" value="GNAT FAMILY, PUTATIVE (AFU_ORTHOLOGUE AFUA_3G00765)-RELATED-RELATED"/>
    <property type="match status" value="1"/>
</dbReference>
<dbReference type="SUPFAM" id="SSF55729">
    <property type="entry name" value="Acyl-CoA N-acyltransferases (Nat)"/>
    <property type="match status" value="1"/>
</dbReference>
<feature type="domain" description="N-acetyltransferase" evidence="1">
    <location>
        <begin position="12"/>
        <end position="149"/>
    </location>
</feature>
<gene>
    <name evidence="2" type="ORF">MACH21_20720</name>
</gene>
<dbReference type="KEGG" id="rmai:MACH21_20720"/>
<dbReference type="RefSeq" id="WP_338271740.1">
    <property type="nucleotide sequence ID" value="NZ_AP027266.1"/>
</dbReference>
<dbReference type="InterPro" id="IPR016181">
    <property type="entry name" value="Acyl_CoA_acyltransferase"/>
</dbReference>
<dbReference type="InterPro" id="IPR000182">
    <property type="entry name" value="GNAT_dom"/>
</dbReference>
<dbReference type="EMBL" id="AP027266">
    <property type="protein sequence ID" value="BDW85895.1"/>
    <property type="molecule type" value="Genomic_DNA"/>
</dbReference>
<organism evidence="2 3">
    <name type="scientific">Roseicyclus marinus</name>
    <dbReference type="NCBI Taxonomy" id="2161673"/>
    <lineage>
        <taxon>Bacteria</taxon>
        <taxon>Pseudomonadati</taxon>
        <taxon>Pseudomonadota</taxon>
        <taxon>Alphaproteobacteria</taxon>
        <taxon>Rhodobacterales</taxon>
        <taxon>Roseobacteraceae</taxon>
        <taxon>Roseicyclus</taxon>
    </lineage>
</organism>
<dbReference type="PANTHER" id="PTHR43792:SF1">
    <property type="entry name" value="N-ACETYLTRANSFERASE DOMAIN-CONTAINING PROTEIN"/>
    <property type="match status" value="1"/>
</dbReference>
<dbReference type="Gene3D" id="3.40.630.30">
    <property type="match status" value="1"/>
</dbReference>
<proteinExistence type="predicted"/>
<dbReference type="InterPro" id="IPR051531">
    <property type="entry name" value="N-acetyltransferase"/>
</dbReference>
<dbReference type="Proteomes" id="UP001337723">
    <property type="component" value="Chromosome"/>
</dbReference>
<dbReference type="Pfam" id="PF13302">
    <property type="entry name" value="Acetyltransf_3"/>
    <property type="match status" value="1"/>
</dbReference>
<dbReference type="PROSITE" id="PS51186">
    <property type="entry name" value="GNAT"/>
    <property type="match status" value="1"/>
</dbReference>
<evidence type="ECO:0000259" key="1">
    <source>
        <dbReference type="PROSITE" id="PS51186"/>
    </source>
</evidence>
<sequence length="164" mass="17688">MTTTPLFRSARLTGHAPDRRAAPLYADLFGAARGSDRLAADLLDWSRHGVAPWTLFHAGRAVGVAGFRIGFGGEGLELSFHFLPDVAGQGLASEFVQAALDHAITTFREEHFHAEVAPDNAISIRVLEKAGFRPEPDGADPVRMRLVIRRPDRAGAPTRPALSA</sequence>
<keyword evidence="3" id="KW-1185">Reference proteome</keyword>
<name>A0AA48H6V5_9RHOB</name>
<dbReference type="GO" id="GO:0016747">
    <property type="term" value="F:acyltransferase activity, transferring groups other than amino-acyl groups"/>
    <property type="evidence" value="ECO:0007669"/>
    <property type="project" value="InterPro"/>
</dbReference>